<feature type="compositionally biased region" description="Polar residues" evidence="1">
    <location>
        <begin position="164"/>
        <end position="178"/>
    </location>
</feature>
<name>A0A2T7NSP4_POMCA</name>
<proteinExistence type="predicted"/>
<dbReference type="Proteomes" id="UP000245119">
    <property type="component" value="Linkage Group LG9"/>
</dbReference>
<comment type="caution">
    <text evidence="2">The sequence shown here is derived from an EMBL/GenBank/DDBJ whole genome shotgun (WGS) entry which is preliminary data.</text>
</comment>
<gene>
    <name evidence="2" type="ORF">C0Q70_14648</name>
</gene>
<evidence type="ECO:0000256" key="1">
    <source>
        <dbReference type="SAM" id="MobiDB-lite"/>
    </source>
</evidence>
<evidence type="ECO:0000313" key="3">
    <source>
        <dbReference type="Proteomes" id="UP000245119"/>
    </source>
</evidence>
<organism evidence="2 3">
    <name type="scientific">Pomacea canaliculata</name>
    <name type="common">Golden apple snail</name>
    <dbReference type="NCBI Taxonomy" id="400727"/>
    <lineage>
        <taxon>Eukaryota</taxon>
        <taxon>Metazoa</taxon>
        <taxon>Spiralia</taxon>
        <taxon>Lophotrochozoa</taxon>
        <taxon>Mollusca</taxon>
        <taxon>Gastropoda</taxon>
        <taxon>Caenogastropoda</taxon>
        <taxon>Architaenioglossa</taxon>
        <taxon>Ampullarioidea</taxon>
        <taxon>Ampullariidae</taxon>
        <taxon>Pomacea</taxon>
    </lineage>
</organism>
<evidence type="ECO:0000313" key="2">
    <source>
        <dbReference type="EMBL" id="PVD24178.1"/>
    </source>
</evidence>
<feature type="region of interest" description="Disordered" evidence="1">
    <location>
        <begin position="126"/>
        <end position="178"/>
    </location>
</feature>
<protein>
    <submittedName>
        <fullName evidence="2">Uncharacterized protein</fullName>
    </submittedName>
</protein>
<keyword evidence="3" id="KW-1185">Reference proteome</keyword>
<dbReference type="AlphaFoldDB" id="A0A2T7NSP4"/>
<accession>A0A2T7NSP4</accession>
<dbReference type="EMBL" id="PZQS01000009">
    <property type="protein sequence ID" value="PVD24178.1"/>
    <property type="molecule type" value="Genomic_DNA"/>
</dbReference>
<sequence>MCYSRGEERKYKSAASDAVGAVSGAISTVPGAVYAAFGAVSAFLSLGEAVGLSLTNCKSSLNELQSGTQRNRLCSPKTACATTRRSAALHNRNGRNSPVEIRGHFPREAHTAWVKRRSLHCPHWPGLPPSFQTQHAPLSTEPRSELPRGTLLSGGHFLSPRGCDQSSAPTTPSPCQGA</sequence>
<reference evidence="2 3" key="1">
    <citation type="submission" date="2018-04" db="EMBL/GenBank/DDBJ databases">
        <title>The genome of golden apple snail Pomacea canaliculata provides insight into stress tolerance and invasive adaptation.</title>
        <authorList>
            <person name="Liu C."/>
            <person name="Liu B."/>
            <person name="Ren Y."/>
            <person name="Zhang Y."/>
            <person name="Wang H."/>
            <person name="Li S."/>
            <person name="Jiang F."/>
            <person name="Yin L."/>
            <person name="Zhang G."/>
            <person name="Qian W."/>
            <person name="Fan W."/>
        </authorList>
    </citation>
    <scope>NUCLEOTIDE SEQUENCE [LARGE SCALE GENOMIC DNA]</scope>
    <source>
        <strain evidence="2">SZHN2017</strain>
        <tissue evidence="2">Muscle</tissue>
    </source>
</reference>